<organism evidence="5">
    <name type="scientific">Phallusia mammillata</name>
    <dbReference type="NCBI Taxonomy" id="59560"/>
    <lineage>
        <taxon>Eukaryota</taxon>
        <taxon>Metazoa</taxon>
        <taxon>Chordata</taxon>
        <taxon>Tunicata</taxon>
        <taxon>Ascidiacea</taxon>
        <taxon>Phlebobranchia</taxon>
        <taxon>Ascidiidae</taxon>
        <taxon>Phallusia</taxon>
    </lineage>
</organism>
<reference evidence="5" key="1">
    <citation type="submission" date="2020-04" db="EMBL/GenBank/DDBJ databases">
        <authorList>
            <person name="Neveu A P."/>
        </authorList>
    </citation>
    <scope>NUCLEOTIDE SEQUENCE</scope>
    <source>
        <tissue evidence="5">Whole embryo</tissue>
    </source>
</reference>
<gene>
    <name evidence="5" type="primary">Washc4</name>
</gene>
<feature type="domain" description="WASH complex subunit 4 N-terminal" evidence="3">
    <location>
        <begin position="31"/>
        <end position="583"/>
    </location>
</feature>
<feature type="compositionally biased region" description="Polar residues" evidence="1">
    <location>
        <begin position="1153"/>
        <end position="1167"/>
    </location>
</feature>
<proteinExistence type="evidence at transcript level"/>
<dbReference type="Pfam" id="PF14744">
    <property type="entry name" value="WASH-7_mid"/>
    <property type="match status" value="1"/>
</dbReference>
<dbReference type="InterPro" id="IPR028191">
    <property type="entry name" value="WASH-4_N"/>
</dbReference>
<feature type="domain" description="WASH complex subunit 7 central" evidence="2">
    <location>
        <begin position="600"/>
        <end position="942"/>
    </location>
</feature>
<dbReference type="GO" id="GO:0007032">
    <property type="term" value="P:endosome organization"/>
    <property type="evidence" value="ECO:0007669"/>
    <property type="project" value="TreeGrafter"/>
</dbReference>
<sequence>MGSVSQENAYDKVDEASAKIVGEAQLKKYTSFMDGYAHNLSNLEEAVGGKQHVVWEKSLCPVILKTSPEERISLPNLIRTDNQILNKVLITLSSLCMEVNTLAEEAWKDFYDPLMFYGEGVNEDEEEQVGGDSQVQIGRMLPLFQRLTCFLQRCREVLKNTVQQLAALHNKTMPKVIDATHVHFTVVYEHIGKLLRCLITIDTAVSSNAFLQAHWSQYKLMLKQVGHNPSNFDVDAGKLKPLDKLVTRFENSIIKCKLLQTCLNQNFDDSGIPVSKNSYFAEEFTYNLKVLFSQLDPRIGDQSETNHRLKYVGLCSLLVLQHRLFHSFDKKVFRQVWDISKKLPCVCLVGHVTWFPDEFLGQNMPAKSRAVDQRMLDQAAQNRSNWLNNKVQNISRECQQQHVAVSNWSARMLSGPPQNKSLGDLETKLKTFMEGIWLTCGMRHTVETMTNLHAQSNKPMTKNEVLALCRMMALSKAVTDGFHRGSMLAAESGQHIVQFLQYQILLVLQAAKKRAVAEKKYSDRRLDILSGLVLAESCAKGSPTLQRIAVAKLALSVANQSKIIRDDEYMGILMKLERLQIIGACGVWAYSKRASDQSSFYWHRSLFTTYLDGLCSDPSEAARLSYMFDVLEDITSRLLRCKHLASPQQLVQTYRDEMNGYVRQNLLDVICKEIENDLRLSVHTHLKLDDRNPFRVGVKSLRQLLAIEPLKFQGSFLDIKAYVTHYLDQTFYNLTTVALHDWKTYGEMRNLAAQKYQLEMQEVHLPNQQLEQGLDVLEIMRNIHVFVSKYLYNLNNQIFVERSSNNKHLNTINIRHIANSIRTHGTGIMNTTVNFTFQFLKKKFYIFSQFLFDEHIKSRLVKDIRDFRENRESLNQLYPYDRADKFNRGIRKLGLSADGSSYLDQFRLLISHIGNAMGYIRMVRSGGLHCCSNAIRFVPDVEDIVNFEELANADNISPEVNSAFTHIDAVIGSLAKNSAEGSDYLRMLVSVFAPEFRSSKNMHLRNFYVIIPALTINFVEHVISCKEKMNKKNKVGAAFTDDGFAIGLAYILKLVDQYSEFDSLHWFQSVRRKYEADVKSQQQPAQKQGKGAEDEKLLQTKALALKRIGIYQREFDLLYYSLSSARIFFRADLTAKEEAEEKGDKKPDEAEAQSATDGTSTDPTPAN</sequence>
<name>A0A6F9DXA2_9ASCI</name>
<feature type="region of interest" description="Disordered" evidence="1">
    <location>
        <begin position="1138"/>
        <end position="1167"/>
    </location>
</feature>
<feature type="compositionally biased region" description="Basic and acidic residues" evidence="1">
    <location>
        <begin position="1138"/>
        <end position="1149"/>
    </location>
</feature>
<evidence type="ECO:0000259" key="2">
    <source>
        <dbReference type="Pfam" id="PF14744"/>
    </source>
</evidence>
<evidence type="ECO:0000259" key="4">
    <source>
        <dbReference type="Pfam" id="PF14746"/>
    </source>
</evidence>
<dbReference type="AlphaFoldDB" id="A0A6F9DXA2"/>
<dbReference type="Pfam" id="PF14745">
    <property type="entry name" value="WASH-4_N"/>
    <property type="match status" value="1"/>
</dbReference>
<evidence type="ECO:0000256" key="1">
    <source>
        <dbReference type="SAM" id="MobiDB-lite"/>
    </source>
</evidence>
<dbReference type="GO" id="GO:0016197">
    <property type="term" value="P:endosomal transport"/>
    <property type="evidence" value="ECO:0007669"/>
    <property type="project" value="TreeGrafter"/>
</dbReference>
<dbReference type="PANTHER" id="PTHR31409:SF0">
    <property type="entry name" value="WASH COMPLEX SUBUNIT 4"/>
    <property type="match status" value="1"/>
</dbReference>
<dbReference type="InterPro" id="IPR027307">
    <property type="entry name" value="WASH7"/>
</dbReference>
<evidence type="ECO:0000259" key="3">
    <source>
        <dbReference type="Pfam" id="PF14745"/>
    </source>
</evidence>
<evidence type="ECO:0000313" key="5">
    <source>
        <dbReference type="EMBL" id="CAB3267668.1"/>
    </source>
</evidence>
<dbReference type="PANTHER" id="PTHR31409">
    <property type="entry name" value="WASH COMPLEX SUBUNIT 4"/>
    <property type="match status" value="1"/>
</dbReference>
<dbReference type="InterPro" id="IPR028282">
    <property type="entry name" value="WASH-7_central"/>
</dbReference>
<dbReference type="InterPro" id="IPR028283">
    <property type="entry name" value="WASH-7_C"/>
</dbReference>
<accession>A0A6F9DXA2</accession>
<protein>
    <submittedName>
        <fullName evidence="5">WASH complex subunit 7</fullName>
    </submittedName>
</protein>
<feature type="domain" description="WASH complex subunit 7 C-terminal" evidence="4">
    <location>
        <begin position="962"/>
        <end position="1130"/>
    </location>
</feature>
<dbReference type="EMBL" id="LR791806">
    <property type="protein sequence ID" value="CAB3267668.1"/>
    <property type="molecule type" value="mRNA"/>
</dbReference>
<dbReference type="GO" id="GO:0005768">
    <property type="term" value="C:endosome"/>
    <property type="evidence" value="ECO:0007669"/>
    <property type="project" value="TreeGrafter"/>
</dbReference>
<dbReference type="GO" id="GO:0071203">
    <property type="term" value="C:WASH complex"/>
    <property type="evidence" value="ECO:0007669"/>
    <property type="project" value="InterPro"/>
</dbReference>
<dbReference type="Pfam" id="PF14746">
    <property type="entry name" value="WASH-7_C"/>
    <property type="match status" value="1"/>
</dbReference>